<comment type="caution">
    <text evidence="2">The sequence shown here is derived from an EMBL/GenBank/DDBJ whole genome shotgun (WGS) entry which is preliminary data.</text>
</comment>
<keyword evidence="1" id="KW-1133">Transmembrane helix</keyword>
<evidence type="ECO:0000256" key="1">
    <source>
        <dbReference type="SAM" id="Phobius"/>
    </source>
</evidence>
<evidence type="ECO:0000313" key="3">
    <source>
        <dbReference type="Proteomes" id="UP000295301"/>
    </source>
</evidence>
<dbReference type="AlphaFoldDB" id="A0A4V3ASN3"/>
<evidence type="ECO:0000313" key="2">
    <source>
        <dbReference type="EMBL" id="TDK51284.1"/>
    </source>
</evidence>
<reference evidence="2 3" key="1">
    <citation type="submission" date="2019-03" db="EMBL/GenBank/DDBJ databases">
        <title>Ruegeria lutea sp. nov., a novel strain, isolated from marine sediment, the Masan Bay, South Korea.</title>
        <authorList>
            <person name="Kim J."/>
            <person name="Kim D.-Y."/>
            <person name="Lee S.-S."/>
        </authorList>
    </citation>
    <scope>NUCLEOTIDE SEQUENCE [LARGE SCALE GENOMIC DNA]</scope>
    <source>
        <strain evidence="2 3">318-1</strain>
    </source>
</reference>
<feature type="transmembrane region" description="Helical" evidence="1">
    <location>
        <begin position="234"/>
        <end position="257"/>
    </location>
</feature>
<protein>
    <submittedName>
        <fullName evidence="2">Uncharacterized protein</fullName>
    </submittedName>
</protein>
<proteinExistence type="predicted"/>
<keyword evidence="3" id="KW-1185">Reference proteome</keyword>
<accession>A0A4V3ASN3</accession>
<organism evidence="2 3">
    <name type="scientific">Antarcticimicrobium luteum</name>
    <dbReference type="NCBI Taxonomy" id="2547397"/>
    <lineage>
        <taxon>Bacteria</taxon>
        <taxon>Pseudomonadati</taxon>
        <taxon>Pseudomonadota</taxon>
        <taxon>Alphaproteobacteria</taxon>
        <taxon>Rhodobacterales</taxon>
        <taxon>Paracoccaceae</taxon>
        <taxon>Antarcticimicrobium</taxon>
    </lineage>
</organism>
<dbReference type="OrthoDB" id="7829286at2"/>
<dbReference type="EMBL" id="SMUV01000048">
    <property type="protein sequence ID" value="TDK51284.1"/>
    <property type="molecule type" value="Genomic_DNA"/>
</dbReference>
<sequence length="294" mass="32533">MTREGWYHGGLVYLGATEGAIERFSRIVAGTLQDYGHQVDRQTVLSAEEARVVTSQYIIKLSLETASYSGRIVAHEHMSKQPSRPMHRVEIALMPVAPGVEDRDITELMMVVMLYRMVDAYPVQQIEWMDPETILCVSQFLGAFASVTPRRVHSHAQIQGPKSNRFAPVEEMEADLSEQAEIIEADVVFEAEQELSLLSVEESLALAFRDDSEDMIDPATPEEQAENDIRRLTAWGMTGMLVFLSGPVALSMAAVNLVKGEDFRLNTHVLALTAFVASFSGSGLLSNALSYLPV</sequence>
<keyword evidence="1" id="KW-0472">Membrane</keyword>
<dbReference type="RefSeq" id="WP_133358425.1">
    <property type="nucleotide sequence ID" value="NZ_SMUV01000048.1"/>
</dbReference>
<gene>
    <name evidence="2" type="ORF">E1832_03920</name>
</gene>
<dbReference type="Proteomes" id="UP000295301">
    <property type="component" value="Unassembled WGS sequence"/>
</dbReference>
<feature type="transmembrane region" description="Helical" evidence="1">
    <location>
        <begin position="269"/>
        <end position="292"/>
    </location>
</feature>
<keyword evidence="1" id="KW-0812">Transmembrane</keyword>
<name>A0A4V3ASN3_9RHOB</name>